<feature type="non-terminal residue" evidence="10">
    <location>
        <position position="1"/>
    </location>
</feature>
<dbReference type="Gene3D" id="3.40.50.720">
    <property type="entry name" value="NAD(P)-binding Rossmann-like Domain"/>
    <property type="match status" value="1"/>
</dbReference>
<dbReference type="SUPFAM" id="SSF53244">
    <property type="entry name" value="MurD-like peptide ligases, peptide-binding domain"/>
    <property type="match status" value="1"/>
</dbReference>
<evidence type="ECO:0000256" key="6">
    <source>
        <dbReference type="ARBA" id="ARBA00022840"/>
    </source>
</evidence>
<dbReference type="GO" id="GO:0008764">
    <property type="term" value="F:UDP-N-acetylmuramoylalanine-D-glutamate ligase activity"/>
    <property type="evidence" value="ECO:0007669"/>
    <property type="project" value="UniProtKB-EC"/>
</dbReference>
<dbReference type="GO" id="GO:0008360">
    <property type="term" value="P:regulation of cell shape"/>
    <property type="evidence" value="ECO:0007669"/>
    <property type="project" value="UniProtKB-KW"/>
</dbReference>
<accession>A0A1F7FAM1</accession>
<dbReference type="GO" id="GO:0005524">
    <property type="term" value="F:ATP binding"/>
    <property type="evidence" value="ECO:0007669"/>
    <property type="project" value="UniProtKB-KW"/>
</dbReference>
<evidence type="ECO:0000256" key="3">
    <source>
        <dbReference type="ARBA" id="ARBA00022490"/>
    </source>
</evidence>
<dbReference type="PANTHER" id="PTHR43692:SF1">
    <property type="entry name" value="UDP-N-ACETYLMURAMOYLALANINE--D-GLUTAMATE LIGASE"/>
    <property type="match status" value="1"/>
</dbReference>
<name>A0A1F7FAM1_UNCRA</name>
<gene>
    <name evidence="10" type="ORF">A2519_14400</name>
</gene>
<reference evidence="10 11" key="1">
    <citation type="journal article" date="2016" name="Nat. Commun.">
        <title>Thousands of microbial genomes shed light on interconnected biogeochemical processes in an aquifer system.</title>
        <authorList>
            <person name="Anantharaman K."/>
            <person name="Brown C.T."/>
            <person name="Hug L.A."/>
            <person name="Sharon I."/>
            <person name="Castelle C.J."/>
            <person name="Probst A.J."/>
            <person name="Thomas B.C."/>
            <person name="Singh A."/>
            <person name="Wilkins M.J."/>
            <person name="Karaoz U."/>
            <person name="Brodie E.L."/>
            <person name="Williams K.H."/>
            <person name="Hubbard S.S."/>
            <person name="Banfield J.F."/>
        </authorList>
    </citation>
    <scope>NUCLEOTIDE SEQUENCE [LARGE SCALE GENOMIC DNA]</scope>
</reference>
<evidence type="ECO:0000313" key="11">
    <source>
        <dbReference type="Proteomes" id="UP000179243"/>
    </source>
</evidence>
<dbReference type="UniPathway" id="UPA00219"/>
<evidence type="ECO:0000256" key="5">
    <source>
        <dbReference type="ARBA" id="ARBA00022741"/>
    </source>
</evidence>
<comment type="catalytic activity">
    <reaction evidence="7">
        <text>UDP-N-acetyl-alpha-D-muramoyl-L-alanine + D-glutamate + ATP = UDP-N-acetyl-alpha-D-muramoyl-L-alanyl-D-glutamate + ADP + phosphate + H(+)</text>
        <dbReference type="Rhea" id="RHEA:16429"/>
        <dbReference type="ChEBI" id="CHEBI:15378"/>
        <dbReference type="ChEBI" id="CHEBI:29986"/>
        <dbReference type="ChEBI" id="CHEBI:30616"/>
        <dbReference type="ChEBI" id="CHEBI:43474"/>
        <dbReference type="ChEBI" id="CHEBI:83898"/>
        <dbReference type="ChEBI" id="CHEBI:83900"/>
        <dbReference type="ChEBI" id="CHEBI:456216"/>
        <dbReference type="EC" id="6.3.2.9"/>
    </reaction>
</comment>
<dbReference type="Pfam" id="PF21377">
    <property type="entry name" value="MurD_N"/>
    <property type="match status" value="1"/>
</dbReference>
<dbReference type="GO" id="GO:0051301">
    <property type="term" value="P:cell division"/>
    <property type="evidence" value="ECO:0007669"/>
    <property type="project" value="UniProtKB-KW"/>
</dbReference>
<dbReference type="NCBIfam" id="TIGR01087">
    <property type="entry name" value="murD"/>
    <property type="match status" value="1"/>
</dbReference>
<dbReference type="EMBL" id="MFYX01000087">
    <property type="protein sequence ID" value="OGK03546.1"/>
    <property type="molecule type" value="Genomic_DNA"/>
</dbReference>
<dbReference type="Pfam" id="PF08245">
    <property type="entry name" value="Mur_ligase_M"/>
    <property type="match status" value="1"/>
</dbReference>
<dbReference type="AlphaFoldDB" id="A0A1F7FAM1"/>
<keyword evidence="3" id="KW-0963">Cytoplasm</keyword>
<organism evidence="10 11">
    <name type="scientific">Candidatus Raymondbacteria bacterium RIFOXYD12_FULL_49_13</name>
    <dbReference type="NCBI Taxonomy" id="1817890"/>
    <lineage>
        <taxon>Bacteria</taxon>
        <taxon>Raymondiibacteriota</taxon>
    </lineage>
</organism>
<keyword evidence="7" id="KW-0133">Cell shape</keyword>
<dbReference type="Proteomes" id="UP000179243">
    <property type="component" value="Unassembled WGS sequence"/>
</dbReference>
<dbReference type="GO" id="GO:0009252">
    <property type="term" value="P:peptidoglycan biosynthetic process"/>
    <property type="evidence" value="ECO:0007669"/>
    <property type="project" value="UniProtKB-UniPathway"/>
</dbReference>
<dbReference type="InterPro" id="IPR036615">
    <property type="entry name" value="Mur_ligase_C_dom_sf"/>
</dbReference>
<dbReference type="Pfam" id="PF02875">
    <property type="entry name" value="Mur_ligase_C"/>
    <property type="match status" value="1"/>
</dbReference>
<dbReference type="InterPro" id="IPR036565">
    <property type="entry name" value="Mur-like_cat_sf"/>
</dbReference>
<keyword evidence="7" id="KW-0132">Cell division</keyword>
<dbReference type="SUPFAM" id="SSF53623">
    <property type="entry name" value="MurD-like peptide ligases, catalytic domain"/>
    <property type="match status" value="1"/>
</dbReference>
<keyword evidence="4 10" id="KW-0436">Ligase</keyword>
<evidence type="ECO:0000259" key="8">
    <source>
        <dbReference type="Pfam" id="PF02875"/>
    </source>
</evidence>
<dbReference type="Gene3D" id="3.90.190.20">
    <property type="entry name" value="Mur ligase, C-terminal domain"/>
    <property type="match status" value="1"/>
</dbReference>
<dbReference type="HAMAP" id="MF_00639">
    <property type="entry name" value="MurD"/>
    <property type="match status" value="1"/>
</dbReference>
<evidence type="ECO:0000256" key="4">
    <source>
        <dbReference type="ARBA" id="ARBA00022598"/>
    </source>
</evidence>
<keyword evidence="7" id="KW-0131">Cell cycle</keyword>
<dbReference type="InterPro" id="IPR013221">
    <property type="entry name" value="Mur_ligase_cen"/>
</dbReference>
<comment type="subcellular location">
    <subcellularLocation>
        <location evidence="1 7">Cytoplasm</location>
    </subcellularLocation>
</comment>
<evidence type="ECO:0000313" key="10">
    <source>
        <dbReference type="EMBL" id="OGK03546.1"/>
    </source>
</evidence>
<dbReference type="PANTHER" id="PTHR43692">
    <property type="entry name" value="UDP-N-ACETYLMURAMOYLALANINE--D-GLUTAMATE LIGASE"/>
    <property type="match status" value="1"/>
</dbReference>
<dbReference type="Gene3D" id="3.40.1190.10">
    <property type="entry name" value="Mur-like, catalytic domain"/>
    <property type="match status" value="1"/>
</dbReference>
<keyword evidence="7" id="KW-0573">Peptidoglycan synthesis</keyword>
<sequence length="406" mass="44476">VVVKPLEQLNIDFETNGHSERVFDADLVVLSPGIPLQSPVVLDLKKRGVDIISEIELAYQLTEADIVAITGSNGKSTTTALAGEIFKRAPFRSRVGGNIGDALCGQVAGLGKGDVLIAEVSSFQLDTIKEFRPRAAAILNLTPDHLDRYPSADAYYLSKIGITKNQTMDDLIVLNNDDPESRRMRPNIRGNVTQALFSSKEKPVFGACVDNGYVAYCGTNGMVRIVRQDEIALPGPHNLMNVLAVVPLAMRYAIPVEAIAETLRQFKGIEHRIEFVAEKKGVRFYNDSKATNIDSVRWALLSMKGRVHLIAGGRDKNSDYTLLSGMVKERVATACLIGEAAEKIRAAWKEHVPVRMEKSMESAVAAAYAQAKPGENVLLSPACASFDMYRNYEERGRHFKSIVGAL</sequence>
<dbReference type="SUPFAM" id="SSF51984">
    <property type="entry name" value="MurCD N-terminal domain"/>
    <property type="match status" value="1"/>
</dbReference>
<evidence type="ECO:0000256" key="2">
    <source>
        <dbReference type="ARBA" id="ARBA00004752"/>
    </source>
</evidence>
<proteinExistence type="inferred from homology"/>
<dbReference type="GO" id="GO:0005737">
    <property type="term" value="C:cytoplasm"/>
    <property type="evidence" value="ECO:0007669"/>
    <property type="project" value="UniProtKB-SubCell"/>
</dbReference>
<comment type="caution">
    <text evidence="10">The sequence shown here is derived from an EMBL/GenBank/DDBJ whole genome shotgun (WGS) entry which is preliminary data.</text>
</comment>
<keyword evidence="6" id="KW-0067">ATP-binding</keyword>
<feature type="domain" description="Mur ligase C-terminal" evidence="8">
    <location>
        <begin position="271"/>
        <end position="383"/>
    </location>
</feature>
<keyword evidence="5" id="KW-0547">Nucleotide-binding</keyword>
<dbReference type="InterPro" id="IPR005762">
    <property type="entry name" value="MurD"/>
</dbReference>
<comment type="pathway">
    <text evidence="2 7">Cell wall biogenesis; peptidoglycan biosynthesis.</text>
</comment>
<comment type="function">
    <text evidence="7">Cell wall formation. Catalyzes the addition of glutamate to the nucleotide precursor UDP-N-acetylmuramoyl-L-alanine (UMA).</text>
</comment>
<protein>
    <recommendedName>
        <fullName evidence="7">UDP-N-acetylmuramoylalanine--D-glutamate ligase</fullName>
        <ecNumber evidence="7">6.3.2.9</ecNumber>
    </recommendedName>
</protein>
<dbReference type="InterPro" id="IPR004101">
    <property type="entry name" value="Mur_ligase_C"/>
</dbReference>
<keyword evidence="7" id="KW-0961">Cell wall biogenesis/degradation</keyword>
<dbReference type="GO" id="GO:0071555">
    <property type="term" value="P:cell wall organization"/>
    <property type="evidence" value="ECO:0007669"/>
    <property type="project" value="UniProtKB-KW"/>
</dbReference>
<evidence type="ECO:0000259" key="9">
    <source>
        <dbReference type="Pfam" id="PF08245"/>
    </source>
</evidence>
<evidence type="ECO:0000256" key="1">
    <source>
        <dbReference type="ARBA" id="ARBA00004496"/>
    </source>
</evidence>
<feature type="domain" description="Mur ligase central" evidence="9">
    <location>
        <begin position="69"/>
        <end position="246"/>
    </location>
</feature>
<evidence type="ECO:0000256" key="7">
    <source>
        <dbReference type="RuleBase" id="RU003664"/>
    </source>
</evidence>
<dbReference type="EC" id="6.3.2.9" evidence="7"/>